<dbReference type="InterPro" id="IPR051692">
    <property type="entry name" value="OMP-like"/>
</dbReference>
<evidence type="ECO:0000259" key="8">
    <source>
        <dbReference type="Pfam" id="PF13505"/>
    </source>
</evidence>
<accession>A0A0H3M256</accession>
<organism evidence="9 10">
    <name type="scientific">Bartonella henselae (strain ATCC 49882 / DSM 28221 / CCUG 30454 / Houston 1)</name>
    <name type="common">Rochalimaea henselae</name>
    <dbReference type="NCBI Taxonomy" id="283166"/>
    <lineage>
        <taxon>Bacteria</taxon>
        <taxon>Pseudomonadati</taxon>
        <taxon>Pseudomonadota</taxon>
        <taxon>Alphaproteobacteria</taxon>
        <taxon>Hyphomicrobiales</taxon>
        <taxon>Bartonellaceae</taxon>
        <taxon>Bartonella</taxon>
    </lineage>
</organism>
<comment type="subcellular location">
    <subcellularLocation>
        <location evidence="1">Cell outer membrane</location>
    </subcellularLocation>
</comment>
<feature type="region of interest" description="Disordered" evidence="6">
    <location>
        <begin position="134"/>
        <end position="159"/>
    </location>
</feature>
<dbReference type="GO" id="GO:0009279">
    <property type="term" value="C:cell outer membrane"/>
    <property type="evidence" value="ECO:0007669"/>
    <property type="project" value="UniProtKB-SubCell"/>
</dbReference>
<dbReference type="Proteomes" id="UP000000421">
    <property type="component" value="Chromosome"/>
</dbReference>
<gene>
    <name evidence="9" type="primary">hbpB</name>
    <name evidence="9" type="ordered locus">BH02570</name>
</gene>
<dbReference type="AlphaFoldDB" id="A0A0H3M256"/>
<evidence type="ECO:0000256" key="4">
    <source>
        <dbReference type="ARBA" id="ARBA00023237"/>
    </source>
</evidence>
<accession>A0A0K8IY80</accession>
<evidence type="ECO:0000256" key="5">
    <source>
        <dbReference type="ARBA" id="ARBA00038306"/>
    </source>
</evidence>
<dbReference type="PANTHER" id="PTHR34001:SF3">
    <property type="entry name" value="BLL7405 PROTEIN"/>
    <property type="match status" value="1"/>
</dbReference>
<feature type="signal peptide" evidence="7">
    <location>
        <begin position="1"/>
        <end position="22"/>
    </location>
</feature>
<dbReference type="InterPro" id="IPR027385">
    <property type="entry name" value="Beta-barrel_OMP"/>
</dbReference>
<dbReference type="EnsemblBacteria" id="CAF27069">
    <property type="protein sequence ID" value="CAF27069"/>
    <property type="gene ID" value="BH02570"/>
</dbReference>
<dbReference type="PANTHER" id="PTHR34001">
    <property type="entry name" value="BLL7405 PROTEIN"/>
    <property type="match status" value="1"/>
</dbReference>
<dbReference type="KEGG" id="bhe:BH02570"/>
<keyword evidence="3" id="KW-0472">Membrane</keyword>
<dbReference type="OrthoDB" id="9815357at2"/>
<evidence type="ECO:0000256" key="2">
    <source>
        <dbReference type="ARBA" id="ARBA00022729"/>
    </source>
</evidence>
<keyword evidence="2 7" id="KW-0732">Signal</keyword>
<dbReference type="Gene3D" id="2.40.160.20">
    <property type="match status" value="1"/>
</dbReference>
<dbReference type="Pfam" id="PF13505">
    <property type="entry name" value="OMP_b-brl"/>
    <property type="match status" value="1"/>
</dbReference>
<feature type="domain" description="Outer membrane protein beta-barrel" evidence="8">
    <location>
        <begin position="279"/>
        <end position="391"/>
    </location>
</feature>
<evidence type="ECO:0000256" key="7">
    <source>
        <dbReference type="SAM" id="SignalP"/>
    </source>
</evidence>
<proteinExistence type="inferred from homology"/>
<feature type="region of interest" description="Disordered" evidence="6">
    <location>
        <begin position="177"/>
        <end position="239"/>
    </location>
</feature>
<dbReference type="GeneID" id="92984925"/>
<comment type="similarity">
    <text evidence="5">Belongs to the Omp25/RopB family.</text>
</comment>
<dbReference type="eggNOG" id="COG3637">
    <property type="taxonomic scope" value="Bacteria"/>
</dbReference>
<evidence type="ECO:0000256" key="3">
    <source>
        <dbReference type="ARBA" id="ARBA00023136"/>
    </source>
</evidence>
<dbReference type="InterPro" id="IPR011250">
    <property type="entry name" value="OMP/PagP_B-barrel"/>
</dbReference>
<feature type="compositionally biased region" description="Polar residues" evidence="6">
    <location>
        <begin position="220"/>
        <end position="239"/>
    </location>
</feature>
<sequence length="391" mass="41403">MNTKRLITVSIWALIAASTAHAADVGIPRQSVLAASPVITAPTFTWTGFYAGIQAGGFSSKTDLSIVGKDKTVPLSKDLSPKLSGFEGGFYAGSNINLGDDFIFGVDTDLTLSGQKHTKTIIIGVDDNAAVENAVARSGRSTRSASGNTSTTTQSSVSAVSSSVIESALTLAKPAAANTGTHAHGHSGRQGGDAHSTYHGAGNGAYPHSMGAHSHVANPHASNPHGTQNMAGRTTQSTKVAEKNASGIYGIEQVKKEAYEHGLSQYGNVETLSHTLKQNWAGATRVRVGFSVDRVMPYFAGGIAYAQLHDTISISIKKNDESVVTSKNLTDEKKTMIGYTLGGGVDFAMTDNVLLRAEYRYSDFGKKKFAKEKLEINYKTNDFRVGVAYKF</sequence>
<evidence type="ECO:0000256" key="1">
    <source>
        <dbReference type="ARBA" id="ARBA00004442"/>
    </source>
</evidence>
<keyword evidence="10" id="KW-1185">Reference proteome</keyword>
<reference evidence="9 10" key="1">
    <citation type="journal article" date="2004" name="Proc. Natl. Acad. Sci. U.S.A.">
        <title>The louse-borne human pathogen Bartonella quintana is a genomic derivative of the zoonotic agent Bartonella henselae.</title>
        <authorList>
            <person name="Alsmark U.C.M."/>
            <person name="Frank A.C."/>
            <person name="Karlberg E.O."/>
            <person name="Legault B.-A."/>
            <person name="Ardell D.H."/>
            <person name="Canbaeck B."/>
            <person name="Eriksson A.-S."/>
            <person name="Naeslund A.K."/>
            <person name="Handley S.A."/>
            <person name="Huvet M."/>
            <person name="La Scola B."/>
            <person name="Holmberg M."/>
            <person name="Andersson S.G.E."/>
        </authorList>
    </citation>
    <scope>NUCLEOTIDE SEQUENCE [LARGE SCALE GENOMIC DNA]</scope>
    <source>
        <strain evidence="10">ATCC 49882 / DSM 28221 / CCUG 30454 / Houston 1</strain>
    </source>
</reference>
<evidence type="ECO:0000256" key="6">
    <source>
        <dbReference type="SAM" id="MobiDB-lite"/>
    </source>
</evidence>
<evidence type="ECO:0000313" key="9">
    <source>
        <dbReference type="EMBL" id="CAF27069.1"/>
    </source>
</evidence>
<dbReference type="RefSeq" id="WP_011180207.1">
    <property type="nucleotide sequence ID" value="NC_005956.1"/>
</dbReference>
<keyword evidence="4" id="KW-0998">Cell outer membrane</keyword>
<dbReference type="EMBL" id="BX897699">
    <property type="protein sequence ID" value="CAF27069.1"/>
    <property type="molecule type" value="Genomic_DNA"/>
</dbReference>
<evidence type="ECO:0000313" key="10">
    <source>
        <dbReference type="Proteomes" id="UP000000421"/>
    </source>
</evidence>
<dbReference type="PaxDb" id="283166-BH02570"/>
<dbReference type="SUPFAM" id="SSF56925">
    <property type="entry name" value="OMPA-like"/>
    <property type="match status" value="2"/>
</dbReference>
<name>A0A0H3M256_BARHE</name>
<feature type="chain" id="PRO_5030008370" evidence="7">
    <location>
        <begin position="23"/>
        <end position="391"/>
    </location>
</feature>
<protein>
    <submittedName>
        <fullName evidence="9">Hemin binding protein b</fullName>
    </submittedName>
</protein>